<evidence type="ECO:0000256" key="8">
    <source>
        <dbReference type="HAMAP-Rule" id="MF_00461"/>
    </source>
</evidence>
<dbReference type="Pfam" id="PF01512">
    <property type="entry name" value="Complex1_51K"/>
    <property type="match status" value="1"/>
</dbReference>
<dbReference type="Pfam" id="PF12838">
    <property type="entry name" value="Fer4_7"/>
    <property type="match status" value="1"/>
</dbReference>
<dbReference type="InterPro" id="IPR011538">
    <property type="entry name" value="Nuo51_FMN-bd"/>
</dbReference>
<keyword evidence="4 8" id="KW-0677">Repeat</keyword>
<keyword evidence="3 8" id="KW-0479">Metal-binding</keyword>
<feature type="binding site" evidence="8">
    <location>
        <position position="369"/>
    </location>
    <ligand>
        <name>[4Fe-4S] cluster</name>
        <dbReference type="ChEBI" id="CHEBI:49883"/>
        <label>1</label>
    </ligand>
</feature>
<keyword evidence="6 8" id="KW-0408">Iron</keyword>
<dbReference type="Pfam" id="PF13375">
    <property type="entry name" value="RnfC_N"/>
    <property type="match status" value="1"/>
</dbReference>
<evidence type="ECO:0000256" key="3">
    <source>
        <dbReference type="ARBA" id="ARBA00022723"/>
    </source>
</evidence>
<dbReference type="InterPro" id="IPR026902">
    <property type="entry name" value="RnfC_N"/>
</dbReference>
<keyword evidence="1 8" id="KW-0813">Transport</keyword>
<dbReference type="InterPro" id="IPR017896">
    <property type="entry name" value="4Fe4S_Fe-S-bd"/>
</dbReference>
<comment type="subcellular location">
    <subcellularLocation>
        <location evidence="8">Cell membrane</location>
        <topology evidence="8">Peripheral membrane protein</topology>
    </subcellularLocation>
</comment>
<dbReference type="Gene3D" id="2.40.50.100">
    <property type="match status" value="1"/>
</dbReference>
<evidence type="ECO:0000256" key="2">
    <source>
        <dbReference type="ARBA" id="ARBA00022485"/>
    </source>
</evidence>
<organism evidence="10 11">
    <name type="scientific">Psychrilyobacter piezotolerans</name>
    <dbReference type="NCBI Taxonomy" id="2293438"/>
    <lineage>
        <taxon>Bacteria</taxon>
        <taxon>Fusobacteriati</taxon>
        <taxon>Fusobacteriota</taxon>
        <taxon>Fusobacteriia</taxon>
        <taxon>Fusobacteriales</taxon>
        <taxon>Fusobacteriaceae</taxon>
        <taxon>Psychrilyobacter</taxon>
    </lineage>
</organism>
<keyword evidence="2 8" id="KW-0004">4Fe-4S</keyword>
<feature type="binding site" evidence="8">
    <location>
        <position position="415"/>
    </location>
    <ligand>
        <name>[4Fe-4S] cluster</name>
        <dbReference type="ChEBI" id="CHEBI:49883"/>
        <label>1</label>
    </ligand>
</feature>
<dbReference type="SUPFAM" id="SSF46548">
    <property type="entry name" value="alpha-helical ferredoxin"/>
    <property type="match status" value="1"/>
</dbReference>
<dbReference type="Gene3D" id="3.40.50.11540">
    <property type="entry name" value="NADH-ubiquinone oxidoreductase 51kDa subunit"/>
    <property type="match status" value="1"/>
</dbReference>
<dbReference type="RefSeq" id="WP_114643374.1">
    <property type="nucleotide sequence ID" value="NZ_JAACIO010000031.1"/>
</dbReference>
<name>A0ABX9KEG6_9FUSO</name>
<feature type="binding site" evidence="8">
    <location>
        <position position="372"/>
    </location>
    <ligand>
        <name>[4Fe-4S] cluster</name>
        <dbReference type="ChEBI" id="CHEBI:49883"/>
        <label>1</label>
    </ligand>
</feature>
<feature type="binding site" evidence="8">
    <location>
        <position position="366"/>
    </location>
    <ligand>
        <name>[4Fe-4S] cluster</name>
        <dbReference type="ChEBI" id="CHEBI:49883"/>
        <label>1</label>
    </ligand>
</feature>
<keyword evidence="8" id="KW-1278">Translocase</keyword>
<comment type="cofactor">
    <cofactor evidence="8">
        <name>[4Fe-4S] cluster</name>
        <dbReference type="ChEBI" id="CHEBI:49883"/>
    </cofactor>
    <text evidence="8">Binds 2 [4Fe-4S] clusters per subunit.</text>
</comment>
<dbReference type="InterPro" id="IPR037225">
    <property type="entry name" value="Nuo51_FMN-bd_sf"/>
</dbReference>
<dbReference type="PANTHER" id="PTHR43034">
    <property type="entry name" value="ION-TRANSLOCATING OXIDOREDUCTASE COMPLEX SUBUNIT C"/>
    <property type="match status" value="1"/>
</dbReference>
<feature type="binding site" evidence="8">
    <location>
        <position position="405"/>
    </location>
    <ligand>
        <name>[4Fe-4S] cluster</name>
        <dbReference type="ChEBI" id="CHEBI:49883"/>
        <label>2</label>
    </ligand>
</feature>
<keyword evidence="8" id="KW-1003">Cell membrane</keyword>
<evidence type="ECO:0000256" key="4">
    <source>
        <dbReference type="ARBA" id="ARBA00022737"/>
    </source>
</evidence>
<keyword evidence="7 8" id="KW-0411">Iron-sulfur</keyword>
<dbReference type="PROSITE" id="PS00198">
    <property type="entry name" value="4FE4S_FER_1"/>
    <property type="match status" value="1"/>
</dbReference>
<comment type="function">
    <text evidence="8">Part of a membrane-bound complex that couples electron transfer with translocation of ions across the membrane.</text>
</comment>
<dbReference type="PANTHER" id="PTHR43034:SF2">
    <property type="entry name" value="ION-TRANSLOCATING OXIDOREDUCTASE COMPLEX SUBUNIT C"/>
    <property type="match status" value="1"/>
</dbReference>
<dbReference type="InterPro" id="IPR019554">
    <property type="entry name" value="Soluble_ligand-bd"/>
</dbReference>
<dbReference type="PROSITE" id="PS51379">
    <property type="entry name" value="4FE4S_FER_2"/>
    <property type="match status" value="2"/>
</dbReference>
<keyword evidence="8" id="KW-0472">Membrane</keyword>
<proteinExistence type="inferred from homology"/>
<feature type="domain" description="4Fe-4S ferredoxin-type" evidence="9">
    <location>
        <begin position="354"/>
        <end position="386"/>
    </location>
</feature>
<feature type="binding site" evidence="8">
    <location>
        <position position="408"/>
    </location>
    <ligand>
        <name>[4Fe-4S] cluster</name>
        <dbReference type="ChEBI" id="CHEBI:49883"/>
        <label>2</label>
    </ligand>
</feature>
<dbReference type="Proteomes" id="UP000263486">
    <property type="component" value="Unassembled WGS sequence"/>
</dbReference>
<protein>
    <recommendedName>
        <fullName evidence="8">Ion-translocating oxidoreductase complex subunit C</fullName>
        <ecNumber evidence="8">7.-.-.-</ecNumber>
    </recommendedName>
    <alternativeName>
        <fullName evidence="8">Rnf electron transport complex subunit C</fullName>
    </alternativeName>
</protein>
<dbReference type="EMBL" id="QUAJ01000031">
    <property type="protein sequence ID" value="REI39803.1"/>
    <property type="molecule type" value="Genomic_DNA"/>
</dbReference>
<dbReference type="HAMAP" id="MF_00461">
    <property type="entry name" value="RsxC_RnfC"/>
    <property type="match status" value="1"/>
</dbReference>
<dbReference type="InterPro" id="IPR010208">
    <property type="entry name" value="Ion_transpt_RnfC/RsxC"/>
</dbReference>
<evidence type="ECO:0000313" key="10">
    <source>
        <dbReference type="EMBL" id="REI39803.1"/>
    </source>
</evidence>
<comment type="similarity">
    <text evidence="8">Belongs to the 4Fe4S bacterial-type ferredoxin family. RnfC subfamily.</text>
</comment>
<feature type="binding site" evidence="8">
    <location>
        <position position="411"/>
    </location>
    <ligand>
        <name>[4Fe-4S] cluster</name>
        <dbReference type="ChEBI" id="CHEBI:49883"/>
        <label>2</label>
    </ligand>
</feature>
<dbReference type="Pfam" id="PF10531">
    <property type="entry name" value="SLBB"/>
    <property type="match status" value="1"/>
</dbReference>
<keyword evidence="11" id="KW-1185">Reference proteome</keyword>
<dbReference type="NCBIfam" id="NF003454">
    <property type="entry name" value="PRK05035.1"/>
    <property type="match status" value="1"/>
</dbReference>
<feature type="domain" description="4Fe-4S ferredoxin-type" evidence="9">
    <location>
        <begin position="396"/>
        <end position="425"/>
    </location>
</feature>
<gene>
    <name evidence="8" type="primary">rnfC</name>
    <name evidence="10" type="ORF">DYH56_13325</name>
</gene>
<dbReference type="EC" id="7.-.-.-" evidence="8"/>
<sequence>MKLFTFKGGVHPSENKVQTENEAIQTFDAPKMVHVALLQHIGAPLNALVKPGDRVLKGQKIADSEAFMSAPVHSPVSGVVKKIEFLPFPLSGKVNTIIIENDGEEELAELKTIKDWKSAPKEDLLAMIREKGIVGVGGACFPTHIKLNPPKDVTIDTLVMNGAECEPYLNADNRLMLEDPKSIIEGIKIIMHILGVKNAKIGIENNKPEAIASMIKASEGDNGIEVCPLKTQYPQGGEKQLIKAILDREVPSGKLPSAVGVVVQNTATAALVYDGIVNGMPLIEKVVTISGKAIKKPMNLKVRIGTMFKDMLDYAGVEREEVDKLVMGGPMMGMAQHTEDVPVVKGTSGLLALTTAETNPCKAKNCILCGKCIGACPMGLEPLMYAKLAKFNQWEEMGKYKLMDCISCGSCAYICPSNRPLTEAINIGKAKLRTMARK</sequence>
<dbReference type="NCBIfam" id="TIGR01945">
    <property type="entry name" value="rnfC"/>
    <property type="match status" value="1"/>
</dbReference>
<evidence type="ECO:0000256" key="5">
    <source>
        <dbReference type="ARBA" id="ARBA00022982"/>
    </source>
</evidence>
<feature type="binding site" evidence="8">
    <location>
        <position position="376"/>
    </location>
    <ligand>
        <name>[4Fe-4S] cluster</name>
        <dbReference type="ChEBI" id="CHEBI:49883"/>
        <label>2</label>
    </ligand>
</feature>
<evidence type="ECO:0000259" key="9">
    <source>
        <dbReference type="PROSITE" id="PS51379"/>
    </source>
</evidence>
<comment type="subunit">
    <text evidence="8">The complex is composed of six subunits: RnfA, RnfB, RnfC, RnfD, RnfE and RnfG.</text>
</comment>
<evidence type="ECO:0000256" key="7">
    <source>
        <dbReference type="ARBA" id="ARBA00023014"/>
    </source>
</evidence>
<evidence type="ECO:0000256" key="1">
    <source>
        <dbReference type="ARBA" id="ARBA00022448"/>
    </source>
</evidence>
<keyword evidence="5 8" id="KW-0249">Electron transport</keyword>
<accession>A0ABX9KEG6</accession>
<evidence type="ECO:0000313" key="11">
    <source>
        <dbReference type="Proteomes" id="UP000263486"/>
    </source>
</evidence>
<dbReference type="Gene3D" id="3.30.70.20">
    <property type="match status" value="1"/>
</dbReference>
<reference evidence="10 11" key="1">
    <citation type="submission" date="2018-08" db="EMBL/GenBank/DDBJ databases">
        <title>Draft genome sequence of Psychrilyobacter sp. strain SD5 isolated from Black Sea water.</title>
        <authorList>
            <person name="Yadav S."/>
            <person name="Villanueva L."/>
            <person name="Damste J.S.S."/>
        </authorList>
    </citation>
    <scope>NUCLEOTIDE SEQUENCE [LARGE SCALE GENOMIC DNA]</scope>
    <source>
        <strain evidence="10 11">SD5</strain>
    </source>
</reference>
<evidence type="ECO:0000256" key="6">
    <source>
        <dbReference type="ARBA" id="ARBA00023004"/>
    </source>
</evidence>
<dbReference type="InterPro" id="IPR017900">
    <property type="entry name" value="4Fe4S_Fe_S_CS"/>
</dbReference>
<dbReference type="SUPFAM" id="SSF142019">
    <property type="entry name" value="Nqo1 FMN-binding domain-like"/>
    <property type="match status" value="1"/>
</dbReference>
<comment type="caution">
    <text evidence="10">The sequence shown here is derived from an EMBL/GenBank/DDBJ whole genome shotgun (WGS) entry which is preliminary data.</text>
</comment>